<protein>
    <submittedName>
        <fullName evidence="1">Uncharacterized protein</fullName>
    </submittedName>
</protein>
<dbReference type="Proteomes" id="UP000807025">
    <property type="component" value="Unassembled WGS sequence"/>
</dbReference>
<proteinExistence type="predicted"/>
<sequence length="291" mass="32221">MAFANGTGVLRPLIMQSFNDAMDFLVLPFGTKSLHCSQVLNGACVPPSSLNWYFQHFEYHPLSCLCASQDPKFEAHTDAVIFMVTNGGPLSGEYVAACAAGKCHYFVLIERLYSRRGLPIATHNPRPLLPALPITSGPPSECNAREANQGSMPYQYISRSPFAPSGDTAKLLQVTDAHGLRVQAWYHREGVQVTALKILPNPRVRGCDLLNIERLNSTALQNRGHRITTGAQQKQTCLDNEQVMPLTTARHDHKQQGKSKVNVFTLGFRGNNQAVKTLFDIWHLQDIPSIL</sequence>
<comment type="caution">
    <text evidence="1">The sequence shown here is derived from an EMBL/GenBank/DDBJ whole genome shotgun (WGS) entry which is preliminary data.</text>
</comment>
<reference evidence="1" key="1">
    <citation type="submission" date="2020-11" db="EMBL/GenBank/DDBJ databases">
        <authorList>
            <consortium name="DOE Joint Genome Institute"/>
            <person name="Ahrendt S."/>
            <person name="Riley R."/>
            <person name="Andreopoulos W."/>
            <person name="Labutti K."/>
            <person name="Pangilinan J."/>
            <person name="Ruiz-Duenas F.J."/>
            <person name="Barrasa J.M."/>
            <person name="Sanchez-Garcia M."/>
            <person name="Camarero S."/>
            <person name="Miyauchi S."/>
            <person name="Serrano A."/>
            <person name="Linde D."/>
            <person name="Babiker R."/>
            <person name="Drula E."/>
            <person name="Ayuso-Fernandez I."/>
            <person name="Pacheco R."/>
            <person name="Padilla G."/>
            <person name="Ferreira P."/>
            <person name="Barriuso J."/>
            <person name="Kellner H."/>
            <person name="Castanera R."/>
            <person name="Alfaro M."/>
            <person name="Ramirez L."/>
            <person name="Pisabarro A.G."/>
            <person name="Kuo A."/>
            <person name="Tritt A."/>
            <person name="Lipzen A."/>
            <person name="He G."/>
            <person name="Yan M."/>
            <person name="Ng V."/>
            <person name="Cullen D."/>
            <person name="Martin F."/>
            <person name="Rosso M.-N."/>
            <person name="Henrissat B."/>
            <person name="Hibbett D."/>
            <person name="Martinez A.T."/>
            <person name="Grigoriev I.V."/>
        </authorList>
    </citation>
    <scope>NUCLEOTIDE SEQUENCE</scope>
    <source>
        <strain evidence="1">ATCC 90797</strain>
    </source>
</reference>
<dbReference type="AlphaFoldDB" id="A0A9P6D6G8"/>
<dbReference type="OrthoDB" id="3048394at2759"/>
<gene>
    <name evidence="1" type="ORF">BDN71DRAFT_1431560</name>
</gene>
<organism evidence="1 2">
    <name type="scientific">Pleurotus eryngii</name>
    <name type="common">Boletus of the steppes</name>
    <dbReference type="NCBI Taxonomy" id="5323"/>
    <lineage>
        <taxon>Eukaryota</taxon>
        <taxon>Fungi</taxon>
        <taxon>Dikarya</taxon>
        <taxon>Basidiomycota</taxon>
        <taxon>Agaricomycotina</taxon>
        <taxon>Agaricomycetes</taxon>
        <taxon>Agaricomycetidae</taxon>
        <taxon>Agaricales</taxon>
        <taxon>Pleurotineae</taxon>
        <taxon>Pleurotaceae</taxon>
        <taxon>Pleurotus</taxon>
    </lineage>
</organism>
<dbReference type="EMBL" id="MU154570">
    <property type="protein sequence ID" value="KAF9494616.1"/>
    <property type="molecule type" value="Genomic_DNA"/>
</dbReference>
<name>A0A9P6D6G8_PLEER</name>
<keyword evidence="2" id="KW-1185">Reference proteome</keyword>
<accession>A0A9P6D6G8</accession>
<evidence type="ECO:0000313" key="1">
    <source>
        <dbReference type="EMBL" id="KAF9494616.1"/>
    </source>
</evidence>
<evidence type="ECO:0000313" key="2">
    <source>
        <dbReference type="Proteomes" id="UP000807025"/>
    </source>
</evidence>